<evidence type="ECO:0000256" key="9">
    <source>
        <dbReference type="NCBIfam" id="TIGR03303"/>
    </source>
</evidence>
<dbReference type="PIRSF" id="PIRSF006076">
    <property type="entry name" value="OM_assembly_OMP85"/>
    <property type="match status" value="1"/>
</dbReference>
<keyword evidence="5 8" id="KW-0677">Repeat</keyword>
<proteinExistence type="inferred from homology"/>
<evidence type="ECO:0000256" key="5">
    <source>
        <dbReference type="ARBA" id="ARBA00022737"/>
    </source>
</evidence>
<comment type="function">
    <text evidence="8">Part of the outer membrane protein assembly complex, which is involved in assembly and insertion of beta-barrel proteins into the outer membrane. Constitutes, with BamD, the core component of the assembly machinery.</text>
</comment>
<dbReference type="FunFam" id="3.10.20.310:FF:000001">
    <property type="entry name" value="Outer membrane protein assembly factor BamA"/>
    <property type="match status" value="1"/>
</dbReference>
<keyword evidence="4 8" id="KW-0732">Signal</keyword>
<dbReference type="Pfam" id="PF01103">
    <property type="entry name" value="Omp85"/>
    <property type="match status" value="1"/>
</dbReference>
<protein>
    <recommendedName>
        <fullName evidence="8 9">Outer membrane protein assembly factor BamA</fullName>
    </recommendedName>
</protein>
<evidence type="ECO:0000313" key="12">
    <source>
        <dbReference type="Proteomes" id="UP000294338"/>
    </source>
</evidence>
<keyword evidence="6 8" id="KW-0472">Membrane</keyword>
<feature type="domain" description="POTRA" evidence="10">
    <location>
        <begin position="347"/>
        <end position="421"/>
    </location>
</feature>
<dbReference type="Pfam" id="PF07244">
    <property type="entry name" value="POTRA"/>
    <property type="match status" value="4"/>
</dbReference>
<evidence type="ECO:0000313" key="11">
    <source>
        <dbReference type="EMBL" id="VFP80311.1"/>
    </source>
</evidence>
<dbReference type="HAMAP" id="MF_01430">
    <property type="entry name" value="OM_assembly_BamA"/>
    <property type="match status" value="1"/>
</dbReference>
<feature type="domain" description="POTRA" evidence="10">
    <location>
        <begin position="92"/>
        <end position="172"/>
    </location>
</feature>
<dbReference type="InterPro" id="IPR034746">
    <property type="entry name" value="POTRA"/>
</dbReference>
<dbReference type="AlphaFoldDB" id="A0A451D3R5"/>
<evidence type="ECO:0000256" key="1">
    <source>
        <dbReference type="ARBA" id="ARBA00004370"/>
    </source>
</evidence>
<keyword evidence="7 8" id="KW-0998">Cell outer membrane</keyword>
<evidence type="ECO:0000256" key="2">
    <source>
        <dbReference type="ARBA" id="ARBA00022452"/>
    </source>
</evidence>
<evidence type="ECO:0000256" key="3">
    <source>
        <dbReference type="ARBA" id="ARBA00022692"/>
    </source>
</evidence>
<evidence type="ECO:0000256" key="8">
    <source>
        <dbReference type="HAMAP-Rule" id="MF_01430"/>
    </source>
</evidence>
<dbReference type="InterPro" id="IPR023707">
    <property type="entry name" value="OM_assembly_BamA"/>
</dbReference>
<comment type="subcellular location">
    <subcellularLocation>
        <location evidence="8">Cell outer membrane</location>
    </subcellularLocation>
    <subcellularLocation>
        <location evidence="1">Membrane</location>
    </subcellularLocation>
</comment>
<keyword evidence="3 8" id="KW-0812">Transmembrane</keyword>
<dbReference type="InterPro" id="IPR039910">
    <property type="entry name" value="D15-like"/>
</dbReference>
<dbReference type="RefSeq" id="WP_197094996.1">
    <property type="nucleotide sequence ID" value="NZ_LR217705.1"/>
</dbReference>
<dbReference type="Gene3D" id="2.40.160.50">
    <property type="entry name" value="membrane protein fhac: a member of the omp85/tpsb transporter family"/>
    <property type="match status" value="1"/>
</dbReference>
<dbReference type="NCBIfam" id="TIGR03303">
    <property type="entry name" value="OM_YaeT"/>
    <property type="match status" value="1"/>
</dbReference>
<dbReference type="GO" id="GO:1990063">
    <property type="term" value="C:Bam protein complex"/>
    <property type="evidence" value="ECO:0007669"/>
    <property type="project" value="TreeGrafter"/>
</dbReference>
<dbReference type="GO" id="GO:0051205">
    <property type="term" value="P:protein insertion into membrane"/>
    <property type="evidence" value="ECO:0007669"/>
    <property type="project" value="UniProtKB-UniRule"/>
</dbReference>
<dbReference type="InterPro" id="IPR010827">
    <property type="entry name" value="BamA/TamA_POTRA"/>
</dbReference>
<dbReference type="PANTHER" id="PTHR12815">
    <property type="entry name" value="SORTING AND ASSEMBLY MACHINERY SAMM50 PROTEIN FAMILY MEMBER"/>
    <property type="match status" value="1"/>
</dbReference>
<feature type="domain" description="POTRA" evidence="10">
    <location>
        <begin position="175"/>
        <end position="263"/>
    </location>
</feature>
<feature type="chain" id="PRO_5019595550" description="Outer membrane protein assembly factor BamA" evidence="8">
    <location>
        <begin position="22"/>
        <end position="803"/>
    </location>
</feature>
<evidence type="ECO:0000256" key="4">
    <source>
        <dbReference type="ARBA" id="ARBA00022729"/>
    </source>
</evidence>
<reference evidence="11 12" key="1">
    <citation type="submission" date="2019-02" db="EMBL/GenBank/DDBJ databases">
        <authorList>
            <person name="Manzano-Marin A."/>
            <person name="Manzano-Marin A."/>
        </authorList>
    </citation>
    <scope>NUCLEOTIDE SEQUENCE [LARGE SCALE GENOMIC DNA]</scope>
    <source>
        <strain evidence="11 12">ErCisplendens/pseudotsugae</strain>
    </source>
</reference>
<evidence type="ECO:0000256" key="7">
    <source>
        <dbReference type="ARBA" id="ARBA00023237"/>
    </source>
</evidence>
<comment type="similarity">
    <text evidence="8">Belongs to the BamA family.</text>
</comment>
<dbReference type="EMBL" id="LR217705">
    <property type="protein sequence ID" value="VFP80311.1"/>
    <property type="molecule type" value="Genomic_DNA"/>
</dbReference>
<feature type="domain" description="POTRA" evidence="10">
    <location>
        <begin position="24"/>
        <end position="91"/>
    </location>
</feature>
<dbReference type="GO" id="GO:0043165">
    <property type="term" value="P:Gram-negative-bacterium-type cell outer membrane assembly"/>
    <property type="evidence" value="ECO:0007669"/>
    <property type="project" value="UniProtKB-UniRule"/>
</dbReference>
<dbReference type="Proteomes" id="UP000294338">
    <property type="component" value="Chromosome 1"/>
</dbReference>
<evidence type="ECO:0000256" key="6">
    <source>
        <dbReference type="ARBA" id="ARBA00023136"/>
    </source>
</evidence>
<name>A0A451D3R5_9GAMM</name>
<dbReference type="FunFam" id="3.10.20.310:FF:000002">
    <property type="entry name" value="Outer membrane protein assembly factor BamA"/>
    <property type="match status" value="1"/>
</dbReference>
<accession>A0A451D3R5</accession>
<organism evidence="11 12">
    <name type="scientific">Candidatus Erwinia haradaeae</name>
    <dbReference type="NCBI Taxonomy" id="1922217"/>
    <lineage>
        <taxon>Bacteria</taxon>
        <taxon>Pseudomonadati</taxon>
        <taxon>Pseudomonadota</taxon>
        <taxon>Gammaproteobacteria</taxon>
        <taxon>Enterobacterales</taxon>
        <taxon>Erwiniaceae</taxon>
        <taxon>Erwinia</taxon>
    </lineage>
</organism>
<gene>
    <name evidence="8 11" type="primary">bamA</name>
    <name evidence="11" type="ORF">ERCISPPS3390_192</name>
</gene>
<comment type="subunit">
    <text evidence="8">Part of the Bam complex, which is composed of the outer membrane protein BamA, and four lipoproteins BamB, BamC, BamD and BamE.</text>
</comment>
<sequence precursor="true">MSMKNFLIASLFLSSATVCSADRFVVKNIYFDGLKRISVESVLRSIPVHVSDVASHEDIRRTIHTLFATGKFDDVRLIRNGDSLIIKLKERPVIACITFLGNKILKEELLKKNLNAFGICIGESLDRSSLASIEQELEDFYYSIGHYRSSVHAVSTTLPGNRVDLNFIITEGRPAKIQQINIVGNKIFKTDELLSHLKLRDKNSWLHILSDSKYQTQKVNEDLNILRSFYFDRGYARFNIDSTQINLTPDKTGIYITINVTEGEQYQLTDIMINSNIKLDSREILALKSEQIGRLYNRTHALRIEETIKKILGHQGYIYPNIQTKLHINDTKKTVNLSFIINSGIRYHVRQVRFEGNHVSKDVVMRREARQMEGTWLQSDLVEQGKERLNRLGYFISVSSNIQRVPESLDQVDVVYRVQERNTGAINLGVGYGTENGVNFQIGLTQDNWLGTGNAIGINSTKNDYMTYAELSLTDPYFTTFGVSLGGRLIYNDFKAHAADLSDYTNKYYGGESMLGFPLNEANTLHIGFGYLHHSLSDMKPQIAMWRYLRTYGENPSVSSAEEFSTDDLTVNYGWTYNTLDRSFFPTRGHHTNLNGKITIPGSKNTFYRIMMSMQQYFPLNARGDWILLCRGRLGYGDGFDGHELPFYENFYAGGLTTVRGLRTNTIGPKAVYYNNALSKCASGSLGGICQSEDSVGGNALVVLSTELITPTPFLNEKYVNLIRTSLFVDAGMLWDTCWKETKEMTLLHIPDYSKPKNIRISAGVALQWMSPIGPLVFSYAYPFQRYHGDKSEPFQFYIGKTW</sequence>
<dbReference type="Gene3D" id="3.10.20.310">
    <property type="entry name" value="membrane protein fhac"/>
    <property type="match status" value="5"/>
</dbReference>
<dbReference type="InterPro" id="IPR000184">
    <property type="entry name" value="Bac_surfAg_D15"/>
</dbReference>
<dbReference type="NCBIfam" id="NF008287">
    <property type="entry name" value="PRK11067.1"/>
    <property type="match status" value="1"/>
</dbReference>
<keyword evidence="2 8" id="KW-1134">Transmembrane beta strand</keyword>
<dbReference type="FunFam" id="2.40.160.50:FF:000001">
    <property type="entry name" value="Outer membrane protein assembly factor BamA"/>
    <property type="match status" value="1"/>
</dbReference>
<dbReference type="PANTHER" id="PTHR12815:SF23">
    <property type="entry name" value="OUTER MEMBRANE PROTEIN ASSEMBLY FACTOR BAMA"/>
    <property type="match status" value="1"/>
</dbReference>
<evidence type="ECO:0000259" key="10">
    <source>
        <dbReference type="PROSITE" id="PS51779"/>
    </source>
</evidence>
<feature type="signal peptide" evidence="8">
    <location>
        <begin position="1"/>
        <end position="21"/>
    </location>
</feature>
<dbReference type="PROSITE" id="PS51779">
    <property type="entry name" value="POTRA"/>
    <property type="match status" value="4"/>
</dbReference>